<organism evidence="2 3">
    <name type="scientific">Heligmosomoides polygyrus</name>
    <name type="common">Parasitic roundworm</name>
    <dbReference type="NCBI Taxonomy" id="6339"/>
    <lineage>
        <taxon>Eukaryota</taxon>
        <taxon>Metazoa</taxon>
        <taxon>Ecdysozoa</taxon>
        <taxon>Nematoda</taxon>
        <taxon>Chromadorea</taxon>
        <taxon>Rhabditida</taxon>
        <taxon>Rhabditina</taxon>
        <taxon>Rhabditomorpha</taxon>
        <taxon>Strongyloidea</taxon>
        <taxon>Heligmosomidae</taxon>
        <taxon>Heligmosomoides</taxon>
    </lineage>
</organism>
<proteinExistence type="predicted"/>
<accession>A0A183FXD3</accession>
<reference evidence="3" key="2">
    <citation type="submission" date="2019-09" db="UniProtKB">
        <authorList>
            <consortium name="WormBaseParasite"/>
        </authorList>
    </citation>
    <scope>IDENTIFICATION</scope>
</reference>
<keyword evidence="2" id="KW-1185">Reference proteome</keyword>
<protein>
    <submittedName>
        <fullName evidence="3">Reverse transcriptase domain-containing protein</fullName>
    </submittedName>
</protein>
<dbReference type="AlphaFoldDB" id="A0A183FXD3"/>
<evidence type="ECO:0000313" key="2">
    <source>
        <dbReference type="Proteomes" id="UP000050761"/>
    </source>
</evidence>
<dbReference type="WBParaSite" id="HPBE_0001320201-mRNA-1">
    <property type="protein sequence ID" value="HPBE_0001320201-mRNA-1"/>
    <property type="gene ID" value="HPBE_0001320201"/>
</dbReference>
<dbReference type="Proteomes" id="UP000050761">
    <property type="component" value="Unassembled WGS sequence"/>
</dbReference>
<accession>A0A3P7Z1Y1</accession>
<dbReference type="OrthoDB" id="5810672at2759"/>
<sequence>MLQLPKDQTDLPHDEDLRTTCRLEAERDGPHFSGVVEIHAREVHLDAIFIARQVIEKYREKRKPCYLTFLDLEKAYNRLPPAVLWKALRGRVSRNV</sequence>
<gene>
    <name evidence="1" type="ORF">HPBE_LOCUS13203</name>
</gene>
<evidence type="ECO:0000313" key="1">
    <source>
        <dbReference type="EMBL" id="VDO95296.1"/>
    </source>
</evidence>
<name>A0A183FXD3_HELPZ</name>
<dbReference type="EMBL" id="UZAH01027821">
    <property type="protein sequence ID" value="VDO95296.1"/>
    <property type="molecule type" value="Genomic_DNA"/>
</dbReference>
<reference evidence="1 2" key="1">
    <citation type="submission" date="2018-11" db="EMBL/GenBank/DDBJ databases">
        <authorList>
            <consortium name="Pathogen Informatics"/>
        </authorList>
    </citation>
    <scope>NUCLEOTIDE SEQUENCE [LARGE SCALE GENOMIC DNA]</scope>
</reference>
<evidence type="ECO:0000313" key="3">
    <source>
        <dbReference type="WBParaSite" id="HPBE_0001320201-mRNA-1"/>
    </source>
</evidence>